<protein>
    <submittedName>
        <fullName evidence="2">Uncharacterized protein</fullName>
    </submittedName>
</protein>
<dbReference type="AlphaFoldDB" id="V4HBI0"/>
<proteinExistence type="predicted"/>
<feature type="compositionally biased region" description="Gly residues" evidence="1">
    <location>
        <begin position="129"/>
        <end position="139"/>
    </location>
</feature>
<evidence type="ECO:0000313" key="3">
    <source>
        <dbReference type="Proteomes" id="UP000017840"/>
    </source>
</evidence>
<dbReference type="EMBL" id="ASGZ01000035">
    <property type="protein sequence ID" value="ESP88070.1"/>
    <property type="molecule type" value="Genomic_DNA"/>
</dbReference>
<organism evidence="2 3">
    <name type="scientific">Candidatus Halobonum tyrrellensis G22</name>
    <dbReference type="NCBI Taxonomy" id="1324957"/>
    <lineage>
        <taxon>Archaea</taxon>
        <taxon>Methanobacteriati</taxon>
        <taxon>Methanobacteriota</taxon>
        <taxon>Stenosarchaea group</taxon>
        <taxon>Halobacteria</taxon>
        <taxon>Halobacteriales</taxon>
        <taxon>Haloferacaceae</taxon>
        <taxon>Candidatus Halobonum</taxon>
    </lineage>
</organism>
<accession>V4HBI0</accession>
<feature type="region of interest" description="Disordered" evidence="1">
    <location>
        <begin position="70"/>
        <end position="139"/>
    </location>
</feature>
<reference evidence="2 3" key="1">
    <citation type="journal article" date="2013" name="Genome Announc.">
        <title>Draft Genome Sequence of 'Candidatus Halobonum tyrrellensis' Strain G22, Isolated from the Hypersaline Waters of Lake Tyrrell, Australia.</title>
        <authorList>
            <person name="Ugalde J.A."/>
            <person name="Narasingarao P."/>
            <person name="Kuo S."/>
            <person name="Podell S."/>
            <person name="Allen E.E."/>
        </authorList>
    </citation>
    <scope>NUCLEOTIDE SEQUENCE [LARGE SCALE GENOMIC DNA]</scope>
    <source>
        <strain evidence="2 3">G22</strain>
    </source>
</reference>
<evidence type="ECO:0000313" key="2">
    <source>
        <dbReference type="EMBL" id="ESP88070.1"/>
    </source>
</evidence>
<sequence length="139" mass="13984">MFRAGRAHEPPDVVGNVHARGYRGSALSVPGGAGTAVAPAGPQATSPSGNVYVADSLPREGDACRLAGAGGRLVGNVPRARRGSVRDGRTADGTASPSFDRPHAEKPPLDVSAEGRRTGTRRDGRVAGSVGGYSGGATR</sequence>
<evidence type="ECO:0000256" key="1">
    <source>
        <dbReference type="SAM" id="MobiDB-lite"/>
    </source>
</evidence>
<dbReference type="Proteomes" id="UP000017840">
    <property type="component" value="Unassembled WGS sequence"/>
</dbReference>
<name>V4HBI0_9EURY</name>
<gene>
    <name evidence="2" type="ORF">K933_10989</name>
</gene>
<feature type="compositionally biased region" description="Basic and acidic residues" evidence="1">
    <location>
        <begin position="100"/>
        <end position="125"/>
    </location>
</feature>
<comment type="caution">
    <text evidence="2">The sequence shown here is derived from an EMBL/GenBank/DDBJ whole genome shotgun (WGS) entry which is preliminary data.</text>
</comment>
<keyword evidence="3" id="KW-1185">Reference proteome</keyword>